<sequence length="282" mass="32759">MNPNHKPYQVYNLKEKKENGNILTQHVPFGIIVLINSISTVTAYFVPILMISLLILLIYLLATAPKRARIKAKQTIIQAFNEQLTATYQKLIEMEDDYQNQRLVQMAATGRQGLENISLIRHSLQLQQANLSDDFYEHVVTSTNELENDIKSYFQLTGFSPQKVLTKEEEPIINFAPEIINTYRQIISDHQHYVAKLTDSELPNKSELLALHDTEMKRFEDILKGYIAMKQSPKDFYDVDSRLLKAKKSLKEFDLKLDNDLRHINEELLHDFDISLHLQDNK</sequence>
<dbReference type="KEGG" id="splr:C0J00_09785"/>
<dbReference type="OrthoDB" id="2236717at2"/>
<keyword evidence="1" id="KW-0472">Membrane</keyword>
<organism evidence="2 3">
    <name type="scientific">Streptococcus pluranimalium</name>
    <dbReference type="NCBI Taxonomy" id="82348"/>
    <lineage>
        <taxon>Bacteria</taxon>
        <taxon>Bacillati</taxon>
        <taxon>Bacillota</taxon>
        <taxon>Bacilli</taxon>
        <taxon>Lactobacillales</taxon>
        <taxon>Streptococcaceae</taxon>
        <taxon>Streptococcus</taxon>
    </lineage>
</organism>
<reference evidence="2 3" key="2">
    <citation type="submission" date="2018-02" db="EMBL/GenBank/DDBJ databases">
        <title>Whole genome sequencing analysis of Streptococcus pluranimalium isolated from cattle infected mastitis in China.</title>
        <authorList>
            <person name="Zhang J.-R."/>
            <person name="Hu G.-Z."/>
        </authorList>
    </citation>
    <scope>NUCLEOTIDE SEQUENCE [LARGE SCALE GENOMIC DNA]</scope>
    <source>
        <strain evidence="2 3">TH11417</strain>
    </source>
</reference>
<dbReference type="RefSeq" id="WP_104968675.1">
    <property type="nucleotide sequence ID" value="NZ_CP025536.1"/>
</dbReference>
<keyword evidence="1" id="KW-0812">Transmembrane</keyword>
<dbReference type="AlphaFoldDB" id="A0A2L0D718"/>
<evidence type="ECO:0000256" key="1">
    <source>
        <dbReference type="SAM" id="Phobius"/>
    </source>
</evidence>
<keyword evidence="1" id="KW-1133">Transmembrane helix</keyword>
<reference evidence="2 3" key="1">
    <citation type="submission" date="2017-12" db="EMBL/GenBank/DDBJ databases">
        <authorList>
            <person name="Hurst M.R.H."/>
        </authorList>
    </citation>
    <scope>NUCLEOTIDE SEQUENCE [LARGE SCALE GENOMIC DNA]</scope>
    <source>
        <strain evidence="2 3">TH11417</strain>
    </source>
</reference>
<feature type="transmembrane region" description="Helical" evidence="1">
    <location>
        <begin position="44"/>
        <end position="64"/>
    </location>
</feature>
<evidence type="ECO:0008006" key="4">
    <source>
        <dbReference type="Google" id="ProtNLM"/>
    </source>
</evidence>
<accession>A0A2L0D718</accession>
<dbReference type="Proteomes" id="UP000238956">
    <property type="component" value="Chromosome"/>
</dbReference>
<evidence type="ECO:0000313" key="2">
    <source>
        <dbReference type="EMBL" id="AUW97371.1"/>
    </source>
</evidence>
<dbReference type="EMBL" id="CP025536">
    <property type="protein sequence ID" value="AUW97371.1"/>
    <property type="molecule type" value="Genomic_DNA"/>
</dbReference>
<protein>
    <recommendedName>
        <fullName evidence="4">5-bromo-4-chloroindolyl phosphate hydrolysis protein</fullName>
    </recommendedName>
</protein>
<name>A0A2L0D718_9STRE</name>
<proteinExistence type="predicted"/>
<evidence type="ECO:0000313" key="3">
    <source>
        <dbReference type="Proteomes" id="UP000238956"/>
    </source>
</evidence>
<gene>
    <name evidence="2" type="ORF">C0J00_09785</name>
</gene>
<keyword evidence="3" id="KW-1185">Reference proteome</keyword>
<dbReference type="GeneID" id="98394197"/>